<dbReference type="RefSeq" id="WP_353438107.1">
    <property type="nucleotide sequence ID" value="NZ_CP099959.1"/>
</dbReference>
<name>A0AAU8A1C4_9BURK</name>
<dbReference type="PROSITE" id="PS51295">
    <property type="entry name" value="CRM"/>
    <property type="match status" value="1"/>
</dbReference>
<dbReference type="InterPro" id="IPR001890">
    <property type="entry name" value="RNA-binding_CRM"/>
</dbReference>
<reference evidence="5" key="1">
    <citation type="submission" date="2022-06" db="EMBL/GenBank/DDBJ databases">
        <title>New Polynucleobacter species.</title>
        <authorList>
            <person name="Hahn M.W."/>
        </authorList>
    </citation>
    <scope>NUCLEOTIDE SEQUENCE</scope>
    <source>
        <strain evidence="5">UK-FUSCHL-C3</strain>
    </source>
</reference>
<evidence type="ECO:0000259" key="4">
    <source>
        <dbReference type="PROSITE" id="PS51295"/>
    </source>
</evidence>
<feature type="region of interest" description="Disordered" evidence="3">
    <location>
        <begin position="117"/>
        <end position="151"/>
    </location>
</feature>
<dbReference type="Gene3D" id="3.30.110.60">
    <property type="entry name" value="YhbY-like"/>
    <property type="match status" value="1"/>
</dbReference>
<dbReference type="GO" id="GO:0003723">
    <property type="term" value="F:RNA binding"/>
    <property type="evidence" value="ECO:0007669"/>
    <property type="project" value="UniProtKB-UniRule"/>
</dbReference>
<sequence>MTALTLSPAQRKAHRAKAHPLKPVIMIGNDGFTPAVAKETELALKSHGLIKIRVLGDDRDAREQMLLEICDQLNAAPIQHIGKLLVVWRPQKSKEEKLAPSKKVARAYKVARVAKKAAGSRIGMKGTKHAPADKPKRRKVRQASPKKAALS</sequence>
<protein>
    <submittedName>
        <fullName evidence="5">YhbY family RNA-binding protein</fullName>
    </submittedName>
</protein>
<gene>
    <name evidence="5" type="ORF">NKE59_06135</name>
</gene>
<dbReference type="InterPro" id="IPR051925">
    <property type="entry name" value="RNA-binding_domain"/>
</dbReference>
<feature type="domain" description="CRM" evidence="4">
    <location>
        <begin position="4"/>
        <end position="100"/>
    </location>
</feature>
<evidence type="ECO:0000256" key="2">
    <source>
        <dbReference type="PROSITE-ProRule" id="PRU00626"/>
    </source>
</evidence>
<dbReference type="SUPFAM" id="SSF75471">
    <property type="entry name" value="YhbY-like"/>
    <property type="match status" value="1"/>
</dbReference>
<organism evidence="5">
    <name type="scientific">Polynucleobacter sp. UK-FUSCHL-C3</name>
    <dbReference type="NCBI Taxonomy" id="2955208"/>
    <lineage>
        <taxon>Bacteria</taxon>
        <taxon>Pseudomonadati</taxon>
        <taxon>Pseudomonadota</taxon>
        <taxon>Betaproteobacteria</taxon>
        <taxon>Burkholderiales</taxon>
        <taxon>Burkholderiaceae</taxon>
        <taxon>Polynucleobacter</taxon>
    </lineage>
</organism>
<evidence type="ECO:0000313" key="5">
    <source>
        <dbReference type="EMBL" id="XCC57077.1"/>
    </source>
</evidence>
<dbReference type="PANTHER" id="PTHR40065">
    <property type="entry name" value="RNA-BINDING PROTEIN YHBY"/>
    <property type="match status" value="1"/>
</dbReference>
<dbReference type="AlphaFoldDB" id="A0AAU8A1C4"/>
<accession>A0AAU8A1C4</accession>
<evidence type="ECO:0000256" key="3">
    <source>
        <dbReference type="SAM" id="MobiDB-lite"/>
    </source>
</evidence>
<dbReference type="Pfam" id="PF01985">
    <property type="entry name" value="CRS1_YhbY"/>
    <property type="match status" value="1"/>
</dbReference>
<dbReference type="InterPro" id="IPR035920">
    <property type="entry name" value="YhbY-like_sf"/>
</dbReference>
<proteinExistence type="predicted"/>
<keyword evidence="1 2" id="KW-0694">RNA-binding</keyword>
<dbReference type="SMART" id="SM01103">
    <property type="entry name" value="CRS1_YhbY"/>
    <property type="match status" value="1"/>
</dbReference>
<dbReference type="EMBL" id="CP099959">
    <property type="protein sequence ID" value="XCC57077.1"/>
    <property type="molecule type" value="Genomic_DNA"/>
</dbReference>
<evidence type="ECO:0000256" key="1">
    <source>
        <dbReference type="ARBA" id="ARBA00022884"/>
    </source>
</evidence>
<dbReference type="PANTHER" id="PTHR40065:SF3">
    <property type="entry name" value="RNA-BINDING PROTEIN YHBY"/>
    <property type="match status" value="1"/>
</dbReference>